<dbReference type="SUPFAM" id="SSF52218">
    <property type="entry name" value="Flavoproteins"/>
    <property type="match status" value="1"/>
</dbReference>
<dbReference type="Proteomes" id="UP001240164">
    <property type="component" value="Unassembled WGS sequence"/>
</dbReference>
<evidence type="ECO:0000256" key="1">
    <source>
        <dbReference type="ARBA" id="ARBA00023002"/>
    </source>
</evidence>
<evidence type="ECO:0000313" key="3">
    <source>
        <dbReference type="EMBL" id="MDP9804411.1"/>
    </source>
</evidence>
<dbReference type="PANTHER" id="PTHR47307:SF1">
    <property type="entry name" value="GLUTATHIONE-REGULATED POTASSIUM-EFFLUX SYSTEM ANCILLARY PROTEIN KEFG"/>
    <property type="match status" value="1"/>
</dbReference>
<dbReference type="GO" id="GO:0016491">
    <property type="term" value="F:oxidoreductase activity"/>
    <property type="evidence" value="ECO:0007669"/>
    <property type="project" value="UniProtKB-KW"/>
</dbReference>
<sequence length="185" mass="21388">MKKTLVIVTHPHIDQSVVNKRWIEELQKHPDQFTIHQIYQAYPDGVIDVAKEQELVEEHENLVFQFPVYWFNCPPLLKQWLDEVLAYGWAYGSQGDKLKNKKFMLAVSAGGQEQVYSESGDYQISLEKIFTPFELTALYVGAVYQPLHAFYGLDTNPSEDDVIPTHQDIDNNAIQYVQKLLELSK</sequence>
<comment type="caution">
    <text evidence="3">The sequence shown here is derived from an EMBL/GenBank/DDBJ whole genome shotgun (WGS) entry which is preliminary data.</text>
</comment>
<dbReference type="EMBL" id="JAUSQP010000004">
    <property type="protein sequence ID" value="MDP9804411.1"/>
    <property type="molecule type" value="Genomic_DNA"/>
</dbReference>
<reference evidence="3 4" key="1">
    <citation type="submission" date="2023-07" db="EMBL/GenBank/DDBJ databases">
        <title>Sorghum-associated microbial communities from plants grown in Nebraska, USA.</title>
        <authorList>
            <person name="Schachtman D."/>
        </authorList>
    </citation>
    <scope>NUCLEOTIDE SEQUENCE [LARGE SCALE GENOMIC DNA]</scope>
    <source>
        <strain evidence="3 4">CC146</strain>
    </source>
</reference>
<dbReference type="Pfam" id="PF02525">
    <property type="entry name" value="Flavodoxin_2"/>
    <property type="match status" value="1"/>
</dbReference>
<dbReference type="InterPro" id="IPR029039">
    <property type="entry name" value="Flavoprotein-like_sf"/>
</dbReference>
<organism evidence="3 4">
    <name type="scientific">Acinetobacter calcoaceticus</name>
    <dbReference type="NCBI Taxonomy" id="471"/>
    <lineage>
        <taxon>Bacteria</taxon>
        <taxon>Pseudomonadati</taxon>
        <taxon>Pseudomonadota</taxon>
        <taxon>Gammaproteobacteria</taxon>
        <taxon>Moraxellales</taxon>
        <taxon>Moraxellaceae</taxon>
        <taxon>Acinetobacter</taxon>
        <taxon>Acinetobacter calcoaceticus/baumannii complex</taxon>
    </lineage>
</organism>
<proteinExistence type="predicted"/>
<feature type="domain" description="Flavodoxin-like fold" evidence="2">
    <location>
        <begin position="2"/>
        <end position="164"/>
    </location>
</feature>
<evidence type="ECO:0000259" key="2">
    <source>
        <dbReference type="Pfam" id="PF02525"/>
    </source>
</evidence>
<protein>
    <submittedName>
        <fullName evidence="3">NADPH-quinone reductase</fullName>
    </submittedName>
</protein>
<dbReference type="PANTHER" id="PTHR47307">
    <property type="entry name" value="GLUTATHIONE-REGULATED POTASSIUM-EFFLUX SYSTEM ANCILLARY PROTEIN KEFG"/>
    <property type="match status" value="1"/>
</dbReference>
<dbReference type="AlphaFoldDB" id="A0ABD5APZ3"/>
<dbReference type="InterPro" id="IPR003680">
    <property type="entry name" value="Flavodoxin_fold"/>
</dbReference>
<accession>A0ABD5APZ3</accession>
<evidence type="ECO:0000313" key="4">
    <source>
        <dbReference type="Proteomes" id="UP001240164"/>
    </source>
</evidence>
<gene>
    <name evidence="3" type="ORF">J2771_002688</name>
</gene>
<dbReference type="Gene3D" id="3.40.50.360">
    <property type="match status" value="1"/>
</dbReference>
<name>A0ABD5APZ3_ACICA</name>
<dbReference type="RefSeq" id="WP_307012355.1">
    <property type="nucleotide sequence ID" value="NZ_JAUSQP010000004.1"/>
</dbReference>
<keyword evidence="1" id="KW-0560">Oxidoreductase</keyword>
<dbReference type="InterPro" id="IPR046980">
    <property type="entry name" value="KefG/KefF"/>
</dbReference>